<dbReference type="InterPro" id="IPR045274">
    <property type="entry name" value="WAK-like"/>
</dbReference>
<feature type="signal peptide" evidence="19">
    <location>
        <begin position="1"/>
        <end position="20"/>
    </location>
</feature>
<dbReference type="GO" id="GO:0005509">
    <property type="term" value="F:calcium ion binding"/>
    <property type="evidence" value="ECO:0007669"/>
    <property type="project" value="InterPro"/>
</dbReference>
<keyword evidence="7" id="KW-0677">Repeat</keyword>
<evidence type="ECO:0000256" key="3">
    <source>
        <dbReference type="ARBA" id="ARBA00022536"/>
    </source>
</evidence>
<keyword evidence="13" id="KW-0325">Glycoprotein</keyword>
<dbReference type="InterPro" id="IPR000719">
    <property type="entry name" value="Prot_kinase_dom"/>
</dbReference>
<dbReference type="SUPFAM" id="SSF56112">
    <property type="entry name" value="Protein kinase-like (PK-like)"/>
    <property type="match status" value="1"/>
</dbReference>
<dbReference type="Gene3D" id="2.90.20.10">
    <property type="entry name" value="Plasmodium vivax P25 domain"/>
    <property type="match status" value="1"/>
</dbReference>
<dbReference type="PROSITE" id="PS50026">
    <property type="entry name" value="EGF_3"/>
    <property type="match status" value="1"/>
</dbReference>
<accession>A0A438K3N9</accession>
<keyword evidence="3 16" id="KW-0245">EGF-like domain</keyword>
<dbReference type="InterPro" id="IPR000152">
    <property type="entry name" value="EGF-type_Asp/Asn_hydroxyl_site"/>
</dbReference>
<evidence type="ECO:0000256" key="17">
    <source>
        <dbReference type="SAM" id="MobiDB-lite"/>
    </source>
</evidence>
<evidence type="ECO:0000256" key="16">
    <source>
        <dbReference type="PROSITE-ProRule" id="PRU00076"/>
    </source>
</evidence>
<keyword evidence="12" id="KW-1015">Disulfide bond</keyword>
<evidence type="ECO:0000256" key="8">
    <source>
        <dbReference type="ARBA" id="ARBA00022741"/>
    </source>
</evidence>
<keyword evidence="11 18" id="KW-0472">Membrane</keyword>
<dbReference type="EMBL" id="QGNW01000017">
    <property type="protein sequence ID" value="RVX15813.1"/>
    <property type="molecule type" value="Genomic_DNA"/>
</dbReference>
<dbReference type="SMART" id="SM00179">
    <property type="entry name" value="EGF_CA"/>
    <property type="match status" value="1"/>
</dbReference>
<dbReference type="FunFam" id="1.10.510.10:FF:000084">
    <property type="entry name" value="Wall-associated receptor kinase 2"/>
    <property type="match status" value="1"/>
</dbReference>
<evidence type="ECO:0000256" key="12">
    <source>
        <dbReference type="ARBA" id="ARBA00023157"/>
    </source>
</evidence>
<dbReference type="InterPro" id="IPR000742">
    <property type="entry name" value="EGF"/>
</dbReference>
<feature type="transmembrane region" description="Helical" evidence="18">
    <location>
        <begin position="336"/>
        <end position="357"/>
    </location>
</feature>
<comment type="catalytic activity">
    <reaction evidence="14">
        <text>L-seryl-[protein] + ATP = O-phospho-L-seryl-[protein] + ADP + H(+)</text>
        <dbReference type="Rhea" id="RHEA:17989"/>
        <dbReference type="Rhea" id="RHEA-COMP:9863"/>
        <dbReference type="Rhea" id="RHEA-COMP:11604"/>
        <dbReference type="ChEBI" id="CHEBI:15378"/>
        <dbReference type="ChEBI" id="CHEBI:29999"/>
        <dbReference type="ChEBI" id="CHEBI:30616"/>
        <dbReference type="ChEBI" id="CHEBI:83421"/>
        <dbReference type="ChEBI" id="CHEBI:456216"/>
    </reaction>
</comment>
<evidence type="ECO:0000256" key="9">
    <source>
        <dbReference type="ARBA" id="ARBA00022840"/>
    </source>
</evidence>
<dbReference type="SMART" id="SM00220">
    <property type="entry name" value="S_TKc"/>
    <property type="match status" value="1"/>
</dbReference>
<evidence type="ECO:0000256" key="18">
    <source>
        <dbReference type="SAM" id="Phobius"/>
    </source>
</evidence>
<dbReference type="InterPro" id="IPR011009">
    <property type="entry name" value="Kinase-like_dom_sf"/>
</dbReference>
<feature type="domain" description="EGF-like" evidence="21">
    <location>
        <begin position="289"/>
        <end position="329"/>
    </location>
</feature>
<dbReference type="CDD" id="cd00054">
    <property type="entry name" value="EGF_CA"/>
    <property type="match status" value="1"/>
</dbReference>
<evidence type="ECO:0000313" key="22">
    <source>
        <dbReference type="EMBL" id="RVX15813.1"/>
    </source>
</evidence>
<dbReference type="PROSITE" id="PS00108">
    <property type="entry name" value="PROTEIN_KINASE_ST"/>
    <property type="match status" value="1"/>
</dbReference>
<keyword evidence="4" id="KW-0808">Transferase</keyword>
<organism evidence="22 23">
    <name type="scientific">Vitis vinifera</name>
    <name type="common">Grape</name>
    <dbReference type="NCBI Taxonomy" id="29760"/>
    <lineage>
        <taxon>Eukaryota</taxon>
        <taxon>Viridiplantae</taxon>
        <taxon>Streptophyta</taxon>
        <taxon>Embryophyta</taxon>
        <taxon>Tracheophyta</taxon>
        <taxon>Spermatophyta</taxon>
        <taxon>Magnoliopsida</taxon>
        <taxon>eudicotyledons</taxon>
        <taxon>Gunneridae</taxon>
        <taxon>Pentapetalae</taxon>
        <taxon>rosids</taxon>
        <taxon>Vitales</taxon>
        <taxon>Vitaceae</taxon>
        <taxon>Viteae</taxon>
        <taxon>Vitis</taxon>
    </lineage>
</organism>
<dbReference type="InterPro" id="IPR008271">
    <property type="entry name" value="Ser/Thr_kinase_AS"/>
</dbReference>
<feature type="region of interest" description="Disordered" evidence="17">
    <location>
        <begin position="642"/>
        <end position="672"/>
    </location>
</feature>
<evidence type="ECO:0000256" key="6">
    <source>
        <dbReference type="ARBA" id="ARBA00022729"/>
    </source>
</evidence>
<keyword evidence="9" id="KW-0067">ATP-binding</keyword>
<dbReference type="InterPro" id="IPR018097">
    <property type="entry name" value="EGF_Ca-bd_CS"/>
</dbReference>
<dbReference type="PANTHER" id="PTHR27005:SF315">
    <property type="entry name" value="PROTEIN KINASE DOMAIN-CONTAINING PROTEIN"/>
    <property type="match status" value="1"/>
</dbReference>
<evidence type="ECO:0000313" key="23">
    <source>
        <dbReference type="Proteomes" id="UP000288805"/>
    </source>
</evidence>
<dbReference type="AlphaFoldDB" id="A0A438K3N9"/>
<dbReference type="InterPro" id="IPR001881">
    <property type="entry name" value="EGF-like_Ca-bd_dom"/>
</dbReference>
<keyword evidence="2" id="KW-0723">Serine/threonine-protein kinase</keyword>
<evidence type="ECO:0000259" key="21">
    <source>
        <dbReference type="PROSITE" id="PS50026"/>
    </source>
</evidence>
<comment type="subcellular location">
    <subcellularLocation>
        <location evidence="1">Membrane</location>
        <topology evidence="1">Single-pass type I membrane protein</topology>
    </subcellularLocation>
</comment>
<evidence type="ECO:0000256" key="2">
    <source>
        <dbReference type="ARBA" id="ARBA00022527"/>
    </source>
</evidence>
<evidence type="ECO:0000256" key="11">
    <source>
        <dbReference type="ARBA" id="ARBA00023136"/>
    </source>
</evidence>
<keyword evidence="5 18" id="KW-0812">Transmembrane</keyword>
<sequence>MKMKMVVPRLVLWLATATAAATTESSSDVKPGCKDYCGNIIVPYPFGIYEEKCAWDKDFLLSCTATGLLLGANIPVDVPPVLDGARITEATLVVTIHPAYDCYDELGSADYFDQAIELVENSSFTFSDSRNKFTALGCDTMAYVMGPKAQLYASGCSTFCDKPVNFAQSNSCSGVGCCQTSIPAGLHTLNITLRSSGNHSRILWFNKCSYAFLVDTDSFHLSKMNLSDDPQIFVDPPVVLDWVIKGNCSRHDCGQKSICKDSNTTRSGYLCSCEQGYAGNPYLPNGCQDINECEDPKTYTCQGTCKNTAGNYTCSCPLGMHGNGKVACQGFRVTTFAAVIGAVVIAVVACILIFIEWKKLARHKNFKKNGGLLLKRQRIKLFTEAELKKATNNYDRSRLLGRGGSGHVYKGQPCQCGEALGLCLETPVTMLVYEFVSNGTLFQHIHDPNSEIVRSWKLRLRIAIETAGALKYLHSLADPPVIHRDVKSTNILLDNKHAAKVADFGTSVLIPLDQTAINTKIAGTLGYLDPEYMQTGNLTAKSDVYSFGVVVMELLTGWNPTPGGRSVDDPNRNIIHDFLCAVETNRLSDILNISINGEAERKQIEGVAELAKRCLSGSGVARPTMQQVEDELKGMQREAENLLAGESETGEETQSLLSEIEGRSSEKDESHSHTHYVTAFDIQPQEVSGVIIFP</sequence>
<proteinExistence type="predicted"/>
<dbReference type="GO" id="GO:0004674">
    <property type="term" value="F:protein serine/threonine kinase activity"/>
    <property type="evidence" value="ECO:0007669"/>
    <property type="project" value="UniProtKB-KW"/>
</dbReference>
<comment type="catalytic activity">
    <reaction evidence="15">
        <text>L-threonyl-[protein] + ATP = O-phospho-L-threonyl-[protein] + ADP + H(+)</text>
        <dbReference type="Rhea" id="RHEA:46608"/>
        <dbReference type="Rhea" id="RHEA-COMP:11060"/>
        <dbReference type="Rhea" id="RHEA-COMP:11605"/>
        <dbReference type="ChEBI" id="CHEBI:15378"/>
        <dbReference type="ChEBI" id="CHEBI:30013"/>
        <dbReference type="ChEBI" id="CHEBI:30616"/>
        <dbReference type="ChEBI" id="CHEBI:61977"/>
        <dbReference type="ChEBI" id="CHEBI:456216"/>
    </reaction>
</comment>
<evidence type="ECO:0000256" key="4">
    <source>
        <dbReference type="ARBA" id="ARBA00022679"/>
    </source>
</evidence>
<protein>
    <submittedName>
        <fullName evidence="22">Wall-associated receptor kinase 2</fullName>
    </submittedName>
</protein>
<keyword evidence="22" id="KW-0418">Kinase</keyword>
<dbReference type="Gene3D" id="1.10.510.10">
    <property type="entry name" value="Transferase(Phosphotransferase) domain 1"/>
    <property type="match status" value="1"/>
</dbReference>
<dbReference type="GO" id="GO:0005524">
    <property type="term" value="F:ATP binding"/>
    <property type="evidence" value="ECO:0007669"/>
    <property type="project" value="UniProtKB-KW"/>
</dbReference>
<gene>
    <name evidence="22" type="primary">WAK2_29</name>
    <name evidence="22" type="ORF">CK203_005791</name>
</gene>
<keyword evidence="6 19" id="KW-0732">Signal</keyword>
<dbReference type="Gene3D" id="3.30.200.20">
    <property type="entry name" value="Phosphorylase Kinase, domain 1"/>
    <property type="match status" value="1"/>
</dbReference>
<evidence type="ECO:0000256" key="10">
    <source>
        <dbReference type="ARBA" id="ARBA00022989"/>
    </source>
</evidence>
<feature type="domain" description="Protein kinase" evidence="20">
    <location>
        <begin position="312"/>
        <end position="643"/>
    </location>
</feature>
<dbReference type="PROSITE" id="PS01187">
    <property type="entry name" value="EGF_CA"/>
    <property type="match status" value="1"/>
</dbReference>
<evidence type="ECO:0000256" key="15">
    <source>
        <dbReference type="ARBA" id="ARBA00047951"/>
    </source>
</evidence>
<comment type="caution">
    <text evidence="22">The sequence shown here is derived from an EMBL/GenBank/DDBJ whole genome shotgun (WGS) entry which is preliminary data.</text>
</comment>
<evidence type="ECO:0000256" key="7">
    <source>
        <dbReference type="ARBA" id="ARBA00022737"/>
    </source>
</evidence>
<dbReference type="Pfam" id="PF08488">
    <property type="entry name" value="WAK"/>
    <property type="match status" value="1"/>
</dbReference>
<dbReference type="InterPro" id="IPR013695">
    <property type="entry name" value="WAK"/>
</dbReference>
<dbReference type="GO" id="GO:0007166">
    <property type="term" value="P:cell surface receptor signaling pathway"/>
    <property type="evidence" value="ECO:0007669"/>
    <property type="project" value="InterPro"/>
</dbReference>
<dbReference type="PROSITE" id="PS00010">
    <property type="entry name" value="ASX_HYDROXYL"/>
    <property type="match status" value="1"/>
</dbReference>
<evidence type="ECO:0000256" key="5">
    <source>
        <dbReference type="ARBA" id="ARBA00022692"/>
    </source>
</evidence>
<dbReference type="InterPro" id="IPR009030">
    <property type="entry name" value="Growth_fac_rcpt_cys_sf"/>
</dbReference>
<name>A0A438K3N9_VITVI</name>
<evidence type="ECO:0000256" key="13">
    <source>
        <dbReference type="ARBA" id="ARBA00023180"/>
    </source>
</evidence>
<evidence type="ECO:0000256" key="19">
    <source>
        <dbReference type="SAM" id="SignalP"/>
    </source>
</evidence>
<comment type="caution">
    <text evidence="16">Lacks conserved residue(s) required for the propagation of feature annotation.</text>
</comment>
<dbReference type="SUPFAM" id="SSF57184">
    <property type="entry name" value="Growth factor receptor domain"/>
    <property type="match status" value="1"/>
</dbReference>
<dbReference type="PROSITE" id="PS50011">
    <property type="entry name" value="PROTEIN_KINASE_DOM"/>
    <property type="match status" value="1"/>
</dbReference>
<dbReference type="Proteomes" id="UP000288805">
    <property type="component" value="Unassembled WGS sequence"/>
</dbReference>
<feature type="compositionally biased region" description="Basic and acidic residues" evidence="17">
    <location>
        <begin position="660"/>
        <end position="672"/>
    </location>
</feature>
<feature type="chain" id="PRO_5019431511" evidence="19">
    <location>
        <begin position="21"/>
        <end position="694"/>
    </location>
</feature>
<evidence type="ECO:0000259" key="20">
    <source>
        <dbReference type="PROSITE" id="PS50011"/>
    </source>
</evidence>
<dbReference type="SMART" id="SM00181">
    <property type="entry name" value="EGF"/>
    <property type="match status" value="2"/>
</dbReference>
<keyword evidence="10 18" id="KW-1133">Transmembrane helix</keyword>
<dbReference type="GO" id="GO:0016020">
    <property type="term" value="C:membrane"/>
    <property type="evidence" value="ECO:0007669"/>
    <property type="project" value="UniProtKB-SubCell"/>
</dbReference>
<dbReference type="Pfam" id="PF00069">
    <property type="entry name" value="Pkinase"/>
    <property type="match status" value="1"/>
</dbReference>
<evidence type="ECO:0000256" key="1">
    <source>
        <dbReference type="ARBA" id="ARBA00004479"/>
    </source>
</evidence>
<keyword evidence="8" id="KW-0547">Nucleotide-binding</keyword>
<reference evidence="22 23" key="1">
    <citation type="journal article" date="2018" name="PLoS Genet.">
        <title>Population sequencing reveals clonal diversity and ancestral inbreeding in the grapevine cultivar Chardonnay.</title>
        <authorList>
            <person name="Roach M.J."/>
            <person name="Johnson D.L."/>
            <person name="Bohlmann J."/>
            <person name="van Vuuren H.J."/>
            <person name="Jones S.J."/>
            <person name="Pretorius I.S."/>
            <person name="Schmidt S.A."/>
            <person name="Borneman A.R."/>
        </authorList>
    </citation>
    <scope>NUCLEOTIDE SEQUENCE [LARGE SCALE GENOMIC DNA]</scope>
    <source>
        <strain evidence="23">cv. Chardonnay</strain>
        <tissue evidence="22">Leaf</tissue>
    </source>
</reference>
<keyword evidence="22" id="KW-0675">Receptor</keyword>
<evidence type="ECO:0000256" key="14">
    <source>
        <dbReference type="ARBA" id="ARBA00047558"/>
    </source>
</evidence>
<dbReference type="PANTHER" id="PTHR27005">
    <property type="entry name" value="WALL-ASSOCIATED RECEPTOR KINASE-LIKE 21"/>
    <property type="match status" value="1"/>
</dbReference>